<proteinExistence type="predicted"/>
<keyword evidence="2" id="KW-1185">Reference proteome</keyword>
<reference evidence="1" key="1">
    <citation type="submission" date="2021-01" db="EMBL/GenBank/DDBJ databases">
        <authorList>
            <person name="Sun Q."/>
        </authorList>
    </citation>
    <scope>NUCLEOTIDE SEQUENCE</scope>
    <source>
        <strain evidence="1">YIM B02566</strain>
    </source>
</reference>
<dbReference type="EMBL" id="JAENHL010000003">
    <property type="protein sequence ID" value="MBK1864836.1"/>
    <property type="molecule type" value="Genomic_DNA"/>
</dbReference>
<dbReference type="Proteomes" id="UP000616151">
    <property type="component" value="Unassembled WGS sequence"/>
</dbReference>
<sequence>MQTPVSPPQESLADIRREIDRIDDGILELIAKRLDVVERVRAYKAGTGSLGTSPIRPGREAQILRRLIDQAGDRVPADLCFRIWRALIATASLKQAAIRIHGSAGFFASPASQALLREYFGPTALAEHPSEAAALKTVAAHPGDLAAVALDGPWATAWLEGHAGEAQVIGVLPFIGAASPRPELLIFGHAEPEQTGTDETLVLTDGQLPRDFALQPLWQAKTGSLQLSSLPGFLSEGAAPLVGLTRSNGSLALSVLGRYPSPIEVRS</sequence>
<organism evidence="1 2">
    <name type="scientific">Taklimakanibacter albus</name>
    <dbReference type="NCBI Taxonomy" id="2800327"/>
    <lineage>
        <taxon>Bacteria</taxon>
        <taxon>Pseudomonadati</taxon>
        <taxon>Pseudomonadota</taxon>
        <taxon>Alphaproteobacteria</taxon>
        <taxon>Hyphomicrobiales</taxon>
        <taxon>Aestuariivirgaceae</taxon>
        <taxon>Taklimakanibacter</taxon>
    </lineage>
</organism>
<evidence type="ECO:0000313" key="2">
    <source>
        <dbReference type="Proteomes" id="UP000616151"/>
    </source>
</evidence>
<protein>
    <submittedName>
        <fullName evidence="1">Chorismate mutase</fullName>
    </submittedName>
</protein>
<comment type="caution">
    <text evidence="1">The sequence shown here is derived from an EMBL/GenBank/DDBJ whole genome shotgun (WGS) entry which is preliminary data.</text>
</comment>
<accession>A0ACC5QWS4</accession>
<name>A0ACC5QWS4_9HYPH</name>
<gene>
    <name evidence="1" type="ORF">JHL16_00595</name>
</gene>
<evidence type="ECO:0000313" key="1">
    <source>
        <dbReference type="EMBL" id="MBK1864836.1"/>
    </source>
</evidence>